<dbReference type="STRING" id="154981.AKJ29_01920"/>
<accession>A0A0P7JNY6</accession>
<comment type="caution">
    <text evidence="1">The sequence shown here is derived from an EMBL/GenBank/DDBJ whole genome shotgun (WGS) entry which is preliminary data.</text>
</comment>
<gene>
    <name evidence="1" type="ORF">AKJ29_01920</name>
</gene>
<name>A0A0P7JNY6_9RHOB</name>
<evidence type="ECO:0000313" key="1">
    <source>
        <dbReference type="EMBL" id="KPN62926.1"/>
    </source>
</evidence>
<dbReference type="Proteomes" id="UP000050471">
    <property type="component" value="Unassembled WGS sequence"/>
</dbReference>
<evidence type="ECO:0000313" key="2">
    <source>
        <dbReference type="Proteomes" id="UP000050471"/>
    </source>
</evidence>
<protein>
    <submittedName>
        <fullName evidence="1">Uncharacterized protein</fullName>
    </submittedName>
</protein>
<reference evidence="1 2" key="1">
    <citation type="submission" date="2015-09" db="EMBL/GenBank/DDBJ databases">
        <title>Draft genome sequence of Aliiroseovarius crassostreae CV919-312TSm, the causative agent of Roseovarius Oyster Disease (formerly Juvenile Oyster Disease).</title>
        <authorList>
            <person name="Kessner L."/>
            <person name="Spinard E."/>
            <person name="Nelson D."/>
        </authorList>
    </citation>
    <scope>NUCLEOTIDE SEQUENCE [LARGE SCALE GENOMIC DNA]</scope>
    <source>
        <strain evidence="1 2">CV919-312</strain>
    </source>
</reference>
<sequence>MVATFAANSTLTTQQIVSAIKVLAQQTSAGANTEAVGSQQAMKAAAETYVEQRTAEELLEAHNTYGPPGQAVGSCDFVRDIEVMNTALDAVEERASEIVMSGGLDTRPGSTIDLDTALSRRSYVASTDFDNVVSAVAFVDPGTSAAVKDTFMNNVIGMPVEKPTDLDGVEDSIQFMRARQAEALRSPAIASLASVRAYYEAPGHFGGGGVSGAVNRSLDETIDWLVDRYGGGDEYEQWMAELVTKSETGLLKELARLRAINLALTTERNQSSDRQQAVLATLLATEVGE</sequence>
<dbReference type="EMBL" id="LKBA01000008">
    <property type="protein sequence ID" value="KPN62926.1"/>
    <property type="molecule type" value="Genomic_DNA"/>
</dbReference>
<dbReference type="AlphaFoldDB" id="A0A0P7JNY6"/>
<organism evidence="1 2">
    <name type="scientific">Aliiroseovarius crassostreae</name>
    <dbReference type="NCBI Taxonomy" id="154981"/>
    <lineage>
        <taxon>Bacteria</taxon>
        <taxon>Pseudomonadati</taxon>
        <taxon>Pseudomonadota</taxon>
        <taxon>Alphaproteobacteria</taxon>
        <taxon>Rhodobacterales</taxon>
        <taxon>Paracoccaceae</taxon>
        <taxon>Aliiroseovarius</taxon>
    </lineage>
</organism>
<proteinExistence type="predicted"/>
<keyword evidence="2" id="KW-1185">Reference proteome</keyword>